<evidence type="ECO:0000313" key="3">
    <source>
        <dbReference type="Proteomes" id="UP000813385"/>
    </source>
</evidence>
<feature type="compositionally biased region" description="Basic and acidic residues" evidence="1">
    <location>
        <begin position="197"/>
        <end position="206"/>
    </location>
</feature>
<protein>
    <recommendedName>
        <fullName evidence="4">BZIP transcription factor</fullName>
    </recommendedName>
</protein>
<dbReference type="CDD" id="cd14688">
    <property type="entry name" value="bZIP_YAP"/>
    <property type="match status" value="1"/>
</dbReference>
<feature type="region of interest" description="Disordered" evidence="1">
    <location>
        <begin position="1"/>
        <end position="43"/>
    </location>
</feature>
<proteinExistence type="predicted"/>
<dbReference type="PANTHER" id="PTHR37012">
    <property type="entry name" value="B-ZIP TRANSCRIPTION FACTOR (EUROFUNG)-RELATED"/>
    <property type="match status" value="1"/>
</dbReference>
<gene>
    <name evidence="2" type="ORF">B0T11DRAFT_53560</name>
</gene>
<dbReference type="GO" id="GO:0003700">
    <property type="term" value="F:DNA-binding transcription factor activity"/>
    <property type="evidence" value="ECO:0007669"/>
    <property type="project" value="InterPro"/>
</dbReference>
<dbReference type="Gene3D" id="1.20.5.170">
    <property type="match status" value="1"/>
</dbReference>
<keyword evidence="3" id="KW-1185">Reference proteome</keyword>
<dbReference type="EMBL" id="JAGPXD010000002">
    <property type="protein sequence ID" value="KAH7367420.1"/>
    <property type="molecule type" value="Genomic_DNA"/>
</dbReference>
<dbReference type="SUPFAM" id="SSF57959">
    <property type="entry name" value="Leucine zipper domain"/>
    <property type="match status" value="1"/>
</dbReference>
<dbReference type="PANTHER" id="PTHR37012:SF7">
    <property type="entry name" value="B-ZIP TRANSCRIPTION FACTOR (EUROFUNG)-RELATED"/>
    <property type="match status" value="1"/>
</dbReference>
<dbReference type="InterPro" id="IPR021833">
    <property type="entry name" value="DUF3425"/>
</dbReference>
<accession>A0A8K0TLK6</accession>
<organism evidence="2 3">
    <name type="scientific">Plectosphaerella cucumerina</name>
    <dbReference type="NCBI Taxonomy" id="40658"/>
    <lineage>
        <taxon>Eukaryota</taxon>
        <taxon>Fungi</taxon>
        <taxon>Dikarya</taxon>
        <taxon>Ascomycota</taxon>
        <taxon>Pezizomycotina</taxon>
        <taxon>Sordariomycetes</taxon>
        <taxon>Hypocreomycetidae</taxon>
        <taxon>Glomerellales</taxon>
        <taxon>Plectosphaerellaceae</taxon>
        <taxon>Plectosphaerella</taxon>
    </lineage>
</organism>
<evidence type="ECO:0008006" key="4">
    <source>
        <dbReference type="Google" id="ProtNLM"/>
    </source>
</evidence>
<reference evidence="2" key="1">
    <citation type="journal article" date="2021" name="Nat. Commun.">
        <title>Genetic determinants of endophytism in the Arabidopsis root mycobiome.</title>
        <authorList>
            <person name="Mesny F."/>
            <person name="Miyauchi S."/>
            <person name="Thiergart T."/>
            <person name="Pickel B."/>
            <person name="Atanasova L."/>
            <person name="Karlsson M."/>
            <person name="Huettel B."/>
            <person name="Barry K.W."/>
            <person name="Haridas S."/>
            <person name="Chen C."/>
            <person name="Bauer D."/>
            <person name="Andreopoulos W."/>
            <person name="Pangilinan J."/>
            <person name="LaButti K."/>
            <person name="Riley R."/>
            <person name="Lipzen A."/>
            <person name="Clum A."/>
            <person name="Drula E."/>
            <person name="Henrissat B."/>
            <person name="Kohler A."/>
            <person name="Grigoriev I.V."/>
            <person name="Martin F.M."/>
            <person name="Hacquard S."/>
        </authorList>
    </citation>
    <scope>NUCLEOTIDE SEQUENCE</scope>
    <source>
        <strain evidence="2">MPI-CAGE-AT-0016</strain>
    </source>
</reference>
<comment type="caution">
    <text evidence="2">The sequence shown here is derived from an EMBL/GenBank/DDBJ whole genome shotgun (WGS) entry which is preliminary data.</text>
</comment>
<dbReference type="Proteomes" id="UP000813385">
    <property type="component" value="Unassembled WGS sequence"/>
</dbReference>
<feature type="compositionally biased region" description="Basic and acidic residues" evidence="1">
    <location>
        <begin position="27"/>
        <end position="42"/>
    </location>
</feature>
<feature type="compositionally biased region" description="Low complexity" evidence="1">
    <location>
        <begin position="1"/>
        <end position="13"/>
    </location>
</feature>
<feature type="region of interest" description="Disordered" evidence="1">
    <location>
        <begin position="99"/>
        <end position="218"/>
    </location>
</feature>
<dbReference type="OrthoDB" id="5086080at2759"/>
<dbReference type="AlphaFoldDB" id="A0A8K0TLK6"/>
<evidence type="ECO:0000256" key="1">
    <source>
        <dbReference type="SAM" id="MobiDB-lite"/>
    </source>
</evidence>
<feature type="compositionally biased region" description="Low complexity" evidence="1">
    <location>
        <begin position="129"/>
        <end position="140"/>
    </location>
</feature>
<evidence type="ECO:0000313" key="2">
    <source>
        <dbReference type="EMBL" id="KAH7367420.1"/>
    </source>
</evidence>
<feature type="region of interest" description="Disordered" evidence="1">
    <location>
        <begin position="484"/>
        <end position="524"/>
    </location>
</feature>
<sequence length="524" mass="58421">MTTMQPSDPVDADAPPDKATARRLKKREQDRKAQRVARERKNNRIAHLEALVEQLSQDNADSEVPMLMDRLSRVTKEKEALVDILRSLETSIRRQIDHVADDKSLLPTSQQPPPPSLPHETSRDHDSPGSRSASSAGGRATEVPSTTSRPSAPIAWDAGLPAEAAGMTPAPVPWDQHPGPSAFELPFDSFSYVGEMPPHDPPHLSHSESSPNSSSVDDDVIIPLPPTPDCPCLLGSRHAPGSHSHHGPGINTWRAANEALGKAPTPLTPDTAAAEDATSHDTPVRVILEGWDSAEAAGLMTESWRKLRQVDEVCFKDCGDVERLAILKTMHLLMTYHGDPTPDRLSGLPRWFWMRPSQALAHSYAIDYFVWPGVRERFVFSQHRYCTNLFWQLFRDNFRVTWNYSFRDCYMQDRVTGKFCLSPLFDQRLGDIRAWTMAADFFTHFPELCQDIPRCAGLPIPVGSARKDAEAVREEAQRWAVARASRAPMGAATTQQPPATRLMDDQADQDSPFTVQSPFYFPSR</sequence>
<dbReference type="InterPro" id="IPR046347">
    <property type="entry name" value="bZIP_sf"/>
</dbReference>
<name>A0A8K0TLK6_9PEZI</name>
<dbReference type="Pfam" id="PF11905">
    <property type="entry name" value="DUF3425"/>
    <property type="match status" value="1"/>
</dbReference>